<accession>A0A6J5NF33</accession>
<evidence type="ECO:0000313" key="2">
    <source>
        <dbReference type="EMBL" id="CAB4156101.1"/>
    </source>
</evidence>
<reference evidence="2" key="1">
    <citation type="submission" date="2020-04" db="EMBL/GenBank/DDBJ databases">
        <authorList>
            <person name="Chiriac C."/>
            <person name="Salcher M."/>
            <person name="Ghai R."/>
            <person name="Kavagutti S V."/>
        </authorList>
    </citation>
    <scope>NUCLEOTIDE SEQUENCE</scope>
</reference>
<proteinExistence type="predicted"/>
<sequence length="83" mass="9508">MPVKKVAAGSKKTTKKESEDRVGEPTCANCKYFRVEITESFGEVEECYRFPPNMISHEEHGYIVVNTETWKERPACGEFKCSQ</sequence>
<name>A0A6J5NF33_9CAUD</name>
<feature type="region of interest" description="Disordered" evidence="1">
    <location>
        <begin position="1"/>
        <end position="20"/>
    </location>
</feature>
<dbReference type="EMBL" id="LR796645">
    <property type="protein sequence ID" value="CAB4156101.1"/>
    <property type="molecule type" value="Genomic_DNA"/>
</dbReference>
<evidence type="ECO:0000256" key="1">
    <source>
        <dbReference type="SAM" id="MobiDB-lite"/>
    </source>
</evidence>
<organism evidence="2">
    <name type="scientific">uncultured Caudovirales phage</name>
    <dbReference type="NCBI Taxonomy" id="2100421"/>
    <lineage>
        <taxon>Viruses</taxon>
        <taxon>Duplodnaviria</taxon>
        <taxon>Heunggongvirae</taxon>
        <taxon>Uroviricota</taxon>
        <taxon>Caudoviricetes</taxon>
        <taxon>Peduoviridae</taxon>
        <taxon>Maltschvirus</taxon>
        <taxon>Maltschvirus maltsch</taxon>
    </lineage>
</organism>
<protein>
    <submittedName>
        <fullName evidence="2">Uncharacterized protein</fullName>
    </submittedName>
</protein>
<gene>
    <name evidence="2" type="ORF">UFOVP671_41</name>
</gene>